<accession>A0ABS9AFN6</accession>
<sequence>MNRDFAKRLRNRDRIVGYWTQIPVPAVQERVARHGWDYVCFDAQHGFHDPHSLLNGLMAVDAGAALGGNTCAGLVRVASNDAHLIGMALDAGAQGVIVPMVETVEDARRAVASCRYAPAGNRSYGPMRAGLRSGPRSADMNNEIACIIMIETVAALACIDEIAALDGVDGVYVGPADLMLALGGKTAADPAKKEVFENALARIHRSCAKAGIAAGIHTMAGEIANSRLNEGFTFATVSSDLNHLDASAAAHLKATQS</sequence>
<gene>
    <name evidence="5" type="ORF">HOP51_10660</name>
</gene>
<dbReference type="InterPro" id="IPR015813">
    <property type="entry name" value="Pyrv/PenolPyrv_kinase-like_dom"/>
</dbReference>
<organism evidence="5 6">
    <name type="scientific">Billgrantia zhangzhouensis</name>
    <dbReference type="NCBI Taxonomy" id="2733481"/>
    <lineage>
        <taxon>Bacteria</taxon>
        <taxon>Pseudomonadati</taxon>
        <taxon>Pseudomonadota</taxon>
        <taxon>Gammaproteobacteria</taxon>
        <taxon>Oceanospirillales</taxon>
        <taxon>Halomonadaceae</taxon>
        <taxon>Billgrantia</taxon>
    </lineage>
</organism>
<evidence type="ECO:0000313" key="5">
    <source>
        <dbReference type="EMBL" id="MCE8020562.1"/>
    </source>
</evidence>
<keyword evidence="2" id="KW-0479">Metal-binding</keyword>
<dbReference type="PANTHER" id="PTHR30502">
    <property type="entry name" value="2-KETO-3-DEOXY-L-RHAMNONATE ALDOLASE"/>
    <property type="match status" value="1"/>
</dbReference>
<dbReference type="Gene3D" id="3.20.20.60">
    <property type="entry name" value="Phosphoenolpyruvate-binding domains"/>
    <property type="match status" value="1"/>
</dbReference>
<dbReference type="InterPro" id="IPR005000">
    <property type="entry name" value="Aldolase/citrate-lyase_domain"/>
</dbReference>
<evidence type="ECO:0000256" key="2">
    <source>
        <dbReference type="ARBA" id="ARBA00022723"/>
    </source>
</evidence>
<dbReference type="SUPFAM" id="SSF51621">
    <property type="entry name" value="Phosphoenolpyruvate/pyruvate domain"/>
    <property type="match status" value="1"/>
</dbReference>
<protein>
    <submittedName>
        <fullName evidence="5">Aldolase</fullName>
    </submittedName>
</protein>
<dbReference type="InterPro" id="IPR040442">
    <property type="entry name" value="Pyrv_kinase-like_dom_sf"/>
</dbReference>
<dbReference type="Proteomes" id="UP001320122">
    <property type="component" value="Unassembled WGS sequence"/>
</dbReference>
<feature type="domain" description="HpcH/HpaI aldolase/citrate lyase" evidence="4">
    <location>
        <begin position="19"/>
        <end position="244"/>
    </location>
</feature>
<dbReference type="EMBL" id="JABFTT010000007">
    <property type="protein sequence ID" value="MCE8020562.1"/>
    <property type="molecule type" value="Genomic_DNA"/>
</dbReference>
<reference evidence="5 6" key="1">
    <citation type="journal article" date="2021" name="Front. Microbiol.">
        <title>Aerobic Denitrification and Heterotrophic Sulfur Oxidation in the Genus Halomonas Revealed by Six Novel Species Characterizations and Genome-Based Analysis.</title>
        <authorList>
            <person name="Wang L."/>
            <person name="Shao Z."/>
        </authorList>
    </citation>
    <scope>NUCLEOTIDE SEQUENCE [LARGE SCALE GENOMIC DNA]</scope>
    <source>
        <strain evidence="5 6">MCCC 1A11036</strain>
    </source>
</reference>
<proteinExistence type="inferred from homology"/>
<dbReference type="InterPro" id="IPR050251">
    <property type="entry name" value="HpcH-HpaI_aldolase"/>
</dbReference>
<dbReference type="RefSeq" id="WP_234273900.1">
    <property type="nucleotide sequence ID" value="NZ_JABFTT010000007.1"/>
</dbReference>
<keyword evidence="6" id="KW-1185">Reference proteome</keyword>
<evidence type="ECO:0000313" key="6">
    <source>
        <dbReference type="Proteomes" id="UP001320122"/>
    </source>
</evidence>
<evidence type="ECO:0000256" key="3">
    <source>
        <dbReference type="ARBA" id="ARBA00023239"/>
    </source>
</evidence>
<comment type="caution">
    <text evidence="5">The sequence shown here is derived from an EMBL/GenBank/DDBJ whole genome shotgun (WGS) entry which is preliminary data.</text>
</comment>
<evidence type="ECO:0000259" key="4">
    <source>
        <dbReference type="Pfam" id="PF03328"/>
    </source>
</evidence>
<dbReference type="PANTHER" id="PTHR30502:SF0">
    <property type="entry name" value="PHOSPHOENOLPYRUVATE CARBOXYLASE FAMILY PROTEIN"/>
    <property type="match status" value="1"/>
</dbReference>
<comment type="similarity">
    <text evidence="1">Belongs to the HpcH/HpaI aldolase family.</text>
</comment>
<name>A0ABS9AFN6_9GAMM</name>
<evidence type="ECO:0000256" key="1">
    <source>
        <dbReference type="ARBA" id="ARBA00005568"/>
    </source>
</evidence>
<keyword evidence="3" id="KW-0456">Lyase</keyword>
<dbReference type="Pfam" id="PF03328">
    <property type="entry name" value="HpcH_HpaI"/>
    <property type="match status" value="1"/>
</dbReference>